<sequence length="159" mass="16622">MTGLRRARRRTAVTTCALLTVVACMLPIPASTAAGWVGAENATGRFATGIVAPPTGLVCSVNQAQSTVTFSWRSPVGGLTRIGYTWDQSDPSPGGVQKGGVLGVEFRSYTFRPSLPAVGSGRFQISAIGPGGWRSAPLWGTVSRKQPLRGSTEWGCSVP</sequence>
<accession>A0A2A6FSS0</accession>
<evidence type="ECO:0000313" key="3">
    <source>
        <dbReference type="Proteomes" id="UP000219994"/>
    </source>
</evidence>
<feature type="chain" id="PRO_5018259399" description="Fibronectin type-III domain-containing protein" evidence="1">
    <location>
        <begin position="34"/>
        <end position="159"/>
    </location>
</feature>
<reference evidence="3" key="1">
    <citation type="submission" date="2017-03" db="EMBL/GenBank/DDBJ databases">
        <authorList>
            <person name="Lund M.B."/>
        </authorList>
    </citation>
    <scope>NUCLEOTIDE SEQUENCE [LARGE SCALE GENOMIC DNA]</scope>
</reference>
<organism evidence="2 3">
    <name type="scientific">Candidatus Lumbricidiphila eiseniae</name>
    <dbReference type="NCBI Taxonomy" id="1969409"/>
    <lineage>
        <taxon>Bacteria</taxon>
        <taxon>Bacillati</taxon>
        <taxon>Actinomycetota</taxon>
        <taxon>Actinomycetes</taxon>
        <taxon>Micrococcales</taxon>
        <taxon>Microbacteriaceae</taxon>
        <taxon>Candidatus Lumbricidiphila</taxon>
    </lineage>
</organism>
<evidence type="ECO:0000256" key="1">
    <source>
        <dbReference type="SAM" id="SignalP"/>
    </source>
</evidence>
<evidence type="ECO:0008006" key="4">
    <source>
        <dbReference type="Google" id="ProtNLM"/>
    </source>
</evidence>
<name>A0A2A6FSS0_9MICO</name>
<comment type="caution">
    <text evidence="2">The sequence shown here is derived from an EMBL/GenBank/DDBJ whole genome shotgun (WGS) entry which is preliminary data.</text>
</comment>
<dbReference type="Proteomes" id="UP000219994">
    <property type="component" value="Unassembled WGS sequence"/>
</dbReference>
<feature type="signal peptide" evidence="1">
    <location>
        <begin position="1"/>
        <end position="33"/>
    </location>
</feature>
<keyword evidence="1" id="KW-0732">Signal</keyword>
<evidence type="ECO:0000313" key="2">
    <source>
        <dbReference type="EMBL" id="PDQ35730.1"/>
    </source>
</evidence>
<proteinExistence type="predicted"/>
<dbReference type="AlphaFoldDB" id="A0A2A6FSS0"/>
<dbReference type="PROSITE" id="PS51257">
    <property type="entry name" value="PROKAR_LIPOPROTEIN"/>
    <property type="match status" value="1"/>
</dbReference>
<gene>
    <name evidence="2" type="ORF">B5766_04545</name>
</gene>
<dbReference type="EMBL" id="NAEP01000028">
    <property type="protein sequence ID" value="PDQ35730.1"/>
    <property type="molecule type" value="Genomic_DNA"/>
</dbReference>
<protein>
    <recommendedName>
        <fullName evidence="4">Fibronectin type-III domain-containing protein</fullName>
    </recommendedName>
</protein>